<keyword evidence="2" id="KW-1185">Reference proteome</keyword>
<protein>
    <submittedName>
        <fullName evidence="1">Uncharacterized protein</fullName>
    </submittedName>
</protein>
<dbReference type="GO" id="GO:0003883">
    <property type="term" value="F:CTP synthase activity"/>
    <property type="evidence" value="ECO:0007669"/>
    <property type="project" value="InterPro"/>
</dbReference>
<reference evidence="2" key="1">
    <citation type="submission" date="2019-06" db="EMBL/GenBank/DDBJ databases">
        <authorList>
            <person name="Broberg M."/>
        </authorList>
    </citation>
    <scope>NUCLEOTIDE SEQUENCE [LARGE SCALE GENOMIC DNA]</scope>
</reference>
<dbReference type="EMBL" id="CABFNO020001328">
    <property type="protein sequence ID" value="CAG9982040.1"/>
    <property type="molecule type" value="Genomic_DNA"/>
</dbReference>
<dbReference type="Proteomes" id="UP000754883">
    <property type="component" value="Unassembled WGS sequence"/>
</dbReference>
<proteinExistence type="predicted"/>
<evidence type="ECO:0000313" key="2">
    <source>
        <dbReference type="Proteomes" id="UP000754883"/>
    </source>
</evidence>
<accession>A0A9N9UBQ4</accession>
<name>A0A9N9UBQ4_9HYPO</name>
<dbReference type="GO" id="GO:0097268">
    <property type="term" value="C:cytoophidium"/>
    <property type="evidence" value="ECO:0007669"/>
    <property type="project" value="TreeGrafter"/>
</dbReference>
<dbReference type="PANTHER" id="PTHR11550:SF0">
    <property type="entry name" value="CTP SYNTHASE-RELATED"/>
    <property type="match status" value="1"/>
</dbReference>
<dbReference type="Gene3D" id="3.40.50.880">
    <property type="match status" value="1"/>
</dbReference>
<dbReference type="GO" id="GO:0005737">
    <property type="term" value="C:cytoplasm"/>
    <property type="evidence" value="ECO:0007669"/>
    <property type="project" value="TreeGrafter"/>
</dbReference>
<organism evidence="1 2">
    <name type="scientific">Clonostachys byssicola</name>
    <dbReference type="NCBI Taxonomy" id="160290"/>
    <lineage>
        <taxon>Eukaryota</taxon>
        <taxon>Fungi</taxon>
        <taxon>Dikarya</taxon>
        <taxon>Ascomycota</taxon>
        <taxon>Pezizomycotina</taxon>
        <taxon>Sordariomycetes</taxon>
        <taxon>Hypocreomycetidae</taxon>
        <taxon>Hypocreales</taxon>
        <taxon>Bionectriaceae</taxon>
        <taxon>Clonostachys</taxon>
    </lineage>
</organism>
<dbReference type="OrthoDB" id="1739076at2759"/>
<dbReference type="GO" id="GO:0019856">
    <property type="term" value="P:pyrimidine nucleobase biosynthetic process"/>
    <property type="evidence" value="ECO:0007669"/>
    <property type="project" value="TreeGrafter"/>
</dbReference>
<evidence type="ECO:0000313" key="1">
    <source>
        <dbReference type="EMBL" id="CAG9982040.1"/>
    </source>
</evidence>
<dbReference type="InterPro" id="IPR004468">
    <property type="entry name" value="CTP_synthase"/>
</dbReference>
<gene>
    <name evidence="1" type="ORF">CBYS24578_00009608</name>
</gene>
<dbReference type="GO" id="GO:0042802">
    <property type="term" value="F:identical protein binding"/>
    <property type="evidence" value="ECO:0007669"/>
    <property type="project" value="TreeGrafter"/>
</dbReference>
<reference evidence="1 2" key="2">
    <citation type="submission" date="2021-10" db="EMBL/GenBank/DDBJ databases">
        <authorList>
            <person name="Piombo E."/>
        </authorList>
    </citation>
    <scope>NUCLEOTIDE SEQUENCE [LARGE SCALE GENOMIC DNA]</scope>
</reference>
<dbReference type="GO" id="GO:0006241">
    <property type="term" value="P:CTP biosynthetic process"/>
    <property type="evidence" value="ECO:0007669"/>
    <property type="project" value="TreeGrafter"/>
</dbReference>
<comment type="caution">
    <text evidence="1">The sequence shown here is derived from an EMBL/GenBank/DDBJ whole genome shotgun (WGS) entry which is preliminary data.</text>
</comment>
<dbReference type="InterPro" id="IPR029062">
    <property type="entry name" value="Class_I_gatase-like"/>
</dbReference>
<sequence>MYGRYLPQAEIGGEEWQLRVSRALSRSAACLSMQIAVIEFARNVLGLKVNPVVVYMPKLDQMKENGSSNALGLRATYIQSDTEWSQVRHMYKDSDDRNRGSGELIIHERHRHRYGTNPDYVKDLNAMGFALWARAKEATVWD</sequence>
<dbReference type="AlphaFoldDB" id="A0A9N9UBQ4"/>
<dbReference type="PANTHER" id="PTHR11550">
    <property type="entry name" value="CTP SYNTHASE"/>
    <property type="match status" value="1"/>
</dbReference>
<dbReference type="SUPFAM" id="SSF52317">
    <property type="entry name" value="Class I glutamine amidotransferase-like"/>
    <property type="match status" value="1"/>
</dbReference>